<dbReference type="Gene3D" id="1.20.58.340">
    <property type="entry name" value="Magnesium transport protein CorA, transmembrane region"/>
    <property type="match status" value="1"/>
</dbReference>
<organism evidence="7 8">
    <name type="scientific">Glonium stellatum</name>
    <dbReference type="NCBI Taxonomy" id="574774"/>
    <lineage>
        <taxon>Eukaryota</taxon>
        <taxon>Fungi</taxon>
        <taxon>Dikarya</taxon>
        <taxon>Ascomycota</taxon>
        <taxon>Pezizomycotina</taxon>
        <taxon>Dothideomycetes</taxon>
        <taxon>Pleosporomycetidae</taxon>
        <taxon>Gloniales</taxon>
        <taxon>Gloniaceae</taxon>
        <taxon>Glonium</taxon>
    </lineage>
</organism>
<dbReference type="InterPro" id="IPR002523">
    <property type="entry name" value="MgTranspt_CorA/ZnTranspt_ZntB"/>
</dbReference>
<proteinExistence type="predicted"/>
<evidence type="ECO:0000313" key="7">
    <source>
        <dbReference type="EMBL" id="OCL12372.1"/>
    </source>
</evidence>
<keyword evidence="3 6" id="KW-1133">Transmembrane helix</keyword>
<keyword evidence="8" id="KW-1185">Reference proteome</keyword>
<evidence type="ECO:0000256" key="2">
    <source>
        <dbReference type="ARBA" id="ARBA00022692"/>
    </source>
</evidence>
<evidence type="ECO:0000256" key="1">
    <source>
        <dbReference type="ARBA" id="ARBA00004141"/>
    </source>
</evidence>
<dbReference type="Proteomes" id="UP000250140">
    <property type="component" value="Unassembled WGS sequence"/>
</dbReference>
<name>A0A8E2F863_9PEZI</name>
<feature type="transmembrane region" description="Helical" evidence="6">
    <location>
        <begin position="533"/>
        <end position="558"/>
    </location>
</feature>
<dbReference type="GO" id="GO:0016020">
    <property type="term" value="C:membrane"/>
    <property type="evidence" value="ECO:0007669"/>
    <property type="project" value="UniProtKB-SubCell"/>
</dbReference>
<gene>
    <name evidence="7" type="ORF">AOQ84DRAFT_437047</name>
</gene>
<keyword evidence="4 6" id="KW-0472">Membrane</keyword>
<protein>
    <submittedName>
        <fullName evidence="7">Uncharacterized protein</fullName>
    </submittedName>
</protein>
<feature type="transmembrane region" description="Helical" evidence="6">
    <location>
        <begin position="570"/>
        <end position="593"/>
    </location>
</feature>
<evidence type="ECO:0000256" key="6">
    <source>
        <dbReference type="SAM" id="Phobius"/>
    </source>
</evidence>
<accession>A0A8E2F863</accession>
<dbReference type="OrthoDB" id="3231000at2759"/>
<dbReference type="AlphaFoldDB" id="A0A8E2F863"/>
<evidence type="ECO:0000256" key="4">
    <source>
        <dbReference type="ARBA" id="ARBA00023136"/>
    </source>
</evidence>
<sequence>MDPSSIELISRDPLARQPSLEAQPGTTRPTRHWWRREPKDTTDYDSFEQIVEDKVSKLWNEQNLEASRDIVKHIKKVNDLRRNYRRLKLQKGGTILKCLVWVKDFPIPRPDPSTTCSEPESFQFNTDSTYFVCLQQLSGYLGGDNSGDFRLCLLATEPDENHLDQAFTFYHKLFASFGGRLDRLKDTPRWLVATVIVHEWGLGPEIENLLPRERGTERSTWSLEVPSKKSQPPPLNLQAPDGRHIALTWQYHAPRYQGDIDSWVWERYSQSPSFQYADAFIISPYRMLVSLKSSEMVQSFCLSRCNDAMFEPLSSRSQRWSTTCELLLSIITLFTQMATETGVFINEATREINAMKYEGRLRPSVSKVRYLIHLSDCRQLSEQGITHGLLEISSLSTAIMDAGKVVPLWEEGVPFLERLESVKVDLLYLKSELLGISEKIDGLQRMIYEQLRLSQDERNFILTILAVLFVPLSFLSGFFGMNIRIPKPSDFSGLSKFMNDSLTNLTLPEHNRSAALIAGIDSSGVQTWDMKSYWIAAVPLVLTVPLFLIAGGAVRWAIQSATKYAAYWRISTFIVGSILFLFVYVAMPILWTWRA</sequence>
<evidence type="ECO:0000256" key="3">
    <source>
        <dbReference type="ARBA" id="ARBA00022989"/>
    </source>
</evidence>
<evidence type="ECO:0000313" key="8">
    <source>
        <dbReference type="Proteomes" id="UP000250140"/>
    </source>
</evidence>
<evidence type="ECO:0000256" key="5">
    <source>
        <dbReference type="SAM" id="MobiDB-lite"/>
    </source>
</evidence>
<dbReference type="SUPFAM" id="SSF144083">
    <property type="entry name" value="Magnesium transport protein CorA, transmembrane region"/>
    <property type="match status" value="1"/>
</dbReference>
<dbReference type="EMBL" id="KV748884">
    <property type="protein sequence ID" value="OCL12372.1"/>
    <property type="molecule type" value="Genomic_DNA"/>
</dbReference>
<dbReference type="InterPro" id="IPR045863">
    <property type="entry name" value="CorA_TM1_TM2"/>
</dbReference>
<reference evidence="7 8" key="1">
    <citation type="journal article" date="2016" name="Nat. Commun.">
        <title>Ectomycorrhizal ecology is imprinted in the genome of the dominant symbiotic fungus Cenococcum geophilum.</title>
        <authorList>
            <consortium name="DOE Joint Genome Institute"/>
            <person name="Peter M."/>
            <person name="Kohler A."/>
            <person name="Ohm R.A."/>
            <person name="Kuo A."/>
            <person name="Krutzmann J."/>
            <person name="Morin E."/>
            <person name="Arend M."/>
            <person name="Barry K.W."/>
            <person name="Binder M."/>
            <person name="Choi C."/>
            <person name="Clum A."/>
            <person name="Copeland A."/>
            <person name="Grisel N."/>
            <person name="Haridas S."/>
            <person name="Kipfer T."/>
            <person name="LaButti K."/>
            <person name="Lindquist E."/>
            <person name="Lipzen A."/>
            <person name="Maire R."/>
            <person name="Meier B."/>
            <person name="Mihaltcheva S."/>
            <person name="Molinier V."/>
            <person name="Murat C."/>
            <person name="Poggeler S."/>
            <person name="Quandt C.A."/>
            <person name="Sperisen C."/>
            <person name="Tritt A."/>
            <person name="Tisserant E."/>
            <person name="Crous P.W."/>
            <person name="Henrissat B."/>
            <person name="Nehls U."/>
            <person name="Egli S."/>
            <person name="Spatafora J.W."/>
            <person name="Grigoriev I.V."/>
            <person name="Martin F.M."/>
        </authorList>
    </citation>
    <scope>NUCLEOTIDE SEQUENCE [LARGE SCALE GENOMIC DNA]</scope>
    <source>
        <strain evidence="7 8">CBS 207.34</strain>
    </source>
</reference>
<keyword evidence="2 6" id="KW-0812">Transmembrane</keyword>
<dbReference type="GO" id="GO:0046873">
    <property type="term" value="F:metal ion transmembrane transporter activity"/>
    <property type="evidence" value="ECO:0007669"/>
    <property type="project" value="InterPro"/>
</dbReference>
<feature type="transmembrane region" description="Helical" evidence="6">
    <location>
        <begin position="460"/>
        <end position="481"/>
    </location>
</feature>
<comment type="subcellular location">
    <subcellularLocation>
        <location evidence="1">Membrane</location>
        <topology evidence="1">Multi-pass membrane protein</topology>
    </subcellularLocation>
</comment>
<dbReference type="Pfam" id="PF01544">
    <property type="entry name" value="CorA"/>
    <property type="match status" value="1"/>
</dbReference>
<feature type="region of interest" description="Disordered" evidence="5">
    <location>
        <begin position="1"/>
        <end position="35"/>
    </location>
</feature>